<dbReference type="AlphaFoldDB" id="A0A397SZK7"/>
<evidence type="ECO:0000313" key="2">
    <source>
        <dbReference type="Proteomes" id="UP000265703"/>
    </source>
</evidence>
<name>A0A397SZK7_9GLOM</name>
<dbReference type="Proteomes" id="UP000265703">
    <property type="component" value="Unassembled WGS sequence"/>
</dbReference>
<proteinExistence type="predicted"/>
<dbReference type="GO" id="GO:0020037">
    <property type="term" value="F:heme binding"/>
    <property type="evidence" value="ECO:0007669"/>
    <property type="project" value="InterPro"/>
</dbReference>
<keyword evidence="2" id="KW-1185">Reference proteome</keyword>
<sequence length="86" mass="10444">MIKREYYTFKQIDVPKDRFVYIRLQEVHRDEELSNLTLSNHIESPAIRVKKNFLAFGFRKHACPGRYFEIKTTLHHFDCELFIIKI</sequence>
<dbReference type="SUPFAM" id="SSF48264">
    <property type="entry name" value="Cytochrome P450"/>
    <property type="match status" value="1"/>
</dbReference>
<accession>A0A397SZK7</accession>
<comment type="caution">
    <text evidence="1">The sequence shown here is derived from an EMBL/GenBank/DDBJ whole genome shotgun (WGS) entry which is preliminary data.</text>
</comment>
<dbReference type="Gene3D" id="1.10.630.10">
    <property type="entry name" value="Cytochrome P450"/>
    <property type="match status" value="1"/>
</dbReference>
<organism evidence="1 2">
    <name type="scientific">Glomus cerebriforme</name>
    <dbReference type="NCBI Taxonomy" id="658196"/>
    <lineage>
        <taxon>Eukaryota</taxon>
        <taxon>Fungi</taxon>
        <taxon>Fungi incertae sedis</taxon>
        <taxon>Mucoromycota</taxon>
        <taxon>Glomeromycotina</taxon>
        <taxon>Glomeromycetes</taxon>
        <taxon>Glomerales</taxon>
        <taxon>Glomeraceae</taxon>
        <taxon>Glomus</taxon>
    </lineage>
</organism>
<reference evidence="1 2" key="1">
    <citation type="submission" date="2018-06" db="EMBL/GenBank/DDBJ databases">
        <title>Comparative genomics reveals the genomic features of Rhizophagus irregularis, R. cerebriforme, R. diaphanum and Gigaspora rosea, and their symbiotic lifestyle signature.</title>
        <authorList>
            <person name="Morin E."/>
            <person name="San Clemente H."/>
            <person name="Chen E.C.H."/>
            <person name="De La Providencia I."/>
            <person name="Hainaut M."/>
            <person name="Kuo A."/>
            <person name="Kohler A."/>
            <person name="Murat C."/>
            <person name="Tang N."/>
            <person name="Roy S."/>
            <person name="Loubradou J."/>
            <person name="Henrissat B."/>
            <person name="Grigoriev I.V."/>
            <person name="Corradi N."/>
            <person name="Roux C."/>
            <person name="Martin F.M."/>
        </authorList>
    </citation>
    <scope>NUCLEOTIDE SEQUENCE [LARGE SCALE GENOMIC DNA]</scope>
    <source>
        <strain evidence="1 2">DAOM 227022</strain>
    </source>
</reference>
<dbReference type="OrthoDB" id="1844152at2759"/>
<evidence type="ECO:0000313" key="1">
    <source>
        <dbReference type="EMBL" id="RIA88331.1"/>
    </source>
</evidence>
<gene>
    <name evidence="1" type="ORF">C1645_826500</name>
</gene>
<evidence type="ECO:0008006" key="3">
    <source>
        <dbReference type="Google" id="ProtNLM"/>
    </source>
</evidence>
<dbReference type="GO" id="GO:0004497">
    <property type="term" value="F:monooxygenase activity"/>
    <property type="evidence" value="ECO:0007669"/>
    <property type="project" value="InterPro"/>
</dbReference>
<dbReference type="EMBL" id="QKYT01000268">
    <property type="protein sequence ID" value="RIA88331.1"/>
    <property type="molecule type" value="Genomic_DNA"/>
</dbReference>
<dbReference type="GO" id="GO:0016705">
    <property type="term" value="F:oxidoreductase activity, acting on paired donors, with incorporation or reduction of molecular oxygen"/>
    <property type="evidence" value="ECO:0007669"/>
    <property type="project" value="InterPro"/>
</dbReference>
<protein>
    <recommendedName>
        <fullName evidence="3">Cytochrome P450</fullName>
    </recommendedName>
</protein>
<dbReference type="InterPro" id="IPR036396">
    <property type="entry name" value="Cyt_P450_sf"/>
</dbReference>
<dbReference type="GO" id="GO:0005506">
    <property type="term" value="F:iron ion binding"/>
    <property type="evidence" value="ECO:0007669"/>
    <property type="project" value="InterPro"/>
</dbReference>
<dbReference type="STRING" id="658196.A0A397SZK7"/>